<dbReference type="Gene3D" id="3.30.559.10">
    <property type="entry name" value="Chloramphenicol acetyltransferase-like domain"/>
    <property type="match status" value="3"/>
</dbReference>
<dbReference type="Gene3D" id="2.30.38.10">
    <property type="entry name" value="Luciferase, Domain 3"/>
    <property type="match status" value="2"/>
</dbReference>
<dbReference type="Gene3D" id="3.30.300.30">
    <property type="match status" value="2"/>
</dbReference>
<dbReference type="InterPro" id="IPR009081">
    <property type="entry name" value="PP-bd_ACP"/>
</dbReference>
<dbReference type="InterPro" id="IPR025110">
    <property type="entry name" value="AMP-bd_C"/>
</dbReference>
<dbReference type="PROSITE" id="PS00012">
    <property type="entry name" value="PHOSPHOPANTETHEINE"/>
    <property type="match status" value="1"/>
</dbReference>
<feature type="domain" description="Carrier" evidence="5">
    <location>
        <begin position="2615"/>
        <end position="2690"/>
    </location>
</feature>
<dbReference type="InterPro" id="IPR020806">
    <property type="entry name" value="PKS_PP-bd"/>
</dbReference>
<dbReference type="InterPro" id="IPR010071">
    <property type="entry name" value="AA_adenyl_dom"/>
</dbReference>
<dbReference type="PANTHER" id="PTHR45527:SF1">
    <property type="entry name" value="FATTY ACID SYNTHASE"/>
    <property type="match status" value="1"/>
</dbReference>
<reference evidence="7" key="1">
    <citation type="journal article" date="2019" name="Int. J. Syst. Evol. Microbiol.">
        <title>The Global Catalogue of Microorganisms (GCM) 10K type strain sequencing project: providing services to taxonomists for standard genome sequencing and annotation.</title>
        <authorList>
            <consortium name="The Broad Institute Genomics Platform"/>
            <consortium name="The Broad Institute Genome Sequencing Center for Infectious Disease"/>
            <person name="Wu L."/>
            <person name="Ma J."/>
        </authorList>
    </citation>
    <scope>NUCLEOTIDE SEQUENCE [LARGE SCALE GENOMIC DNA]</scope>
    <source>
        <strain evidence="7">JCM 9458</strain>
    </source>
</reference>
<evidence type="ECO:0000313" key="7">
    <source>
        <dbReference type="Proteomes" id="UP001501676"/>
    </source>
</evidence>
<dbReference type="InterPro" id="IPR045851">
    <property type="entry name" value="AMP-bd_C_sf"/>
</dbReference>
<feature type="region of interest" description="Disordered" evidence="4">
    <location>
        <begin position="1014"/>
        <end position="1037"/>
    </location>
</feature>
<dbReference type="SMART" id="SM00823">
    <property type="entry name" value="PKS_PP"/>
    <property type="match status" value="3"/>
</dbReference>
<feature type="domain" description="Carrier" evidence="5">
    <location>
        <begin position="1034"/>
        <end position="1109"/>
    </location>
</feature>
<comment type="caution">
    <text evidence="6">The sequence shown here is derived from an EMBL/GenBank/DDBJ whole genome shotgun (WGS) entry which is preliminary data.</text>
</comment>
<dbReference type="PROSITE" id="PS50075">
    <property type="entry name" value="CARRIER"/>
    <property type="match status" value="3"/>
</dbReference>
<dbReference type="Pfam" id="PF00550">
    <property type="entry name" value="PP-binding"/>
    <property type="match status" value="3"/>
</dbReference>
<name>A0ABP6SZS9_9ACTN</name>
<feature type="domain" description="Carrier" evidence="5">
    <location>
        <begin position="2072"/>
        <end position="2147"/>
    </location>
</feature>
<dbReference type="InterPro" id="IPR001242">
    <property type="entry name" value="Condensation_dom"/>
</dbReference>
<dbReference type="Pfam" id="PF00668">
    <property type="entry name" value="Condensation"/>
    <property type="match status" value="3"/>
</dbReference>
<comment type="cofactor">
    <cofactor evidence="1">
        <name>pantetheine 4'-phosphate</name>
        <dbReference type="ChEBI" id="CHEBI:47942"/>
    </cofactor>
</comment>
<evidence type="ECO:0000256" key="4">
    <source>
        <dbReference type="SAM" id="MobiDB-lite"/>
    </source>
</evidence>
<dbReference type="InterPro" id="IPR020845">
    <property type="entry name" value="AMP-binding_CS"/>
</dbReference>
<dbReference type="SUPFAM" id="SSF47336">
    <property type="entry name" value="ACP-like"/>
    <property type="match status" value="3"/>
</dbReference>
<organism evidence="6 7">
    <name type="scientific">Cryptosporangium minutisporangium</name>
    <dbReference type="NCBI Taxonomy" id="113569"/>
    <lineage>
        <taxon>Bacteria</taxon>
        <taxon>Bacillati</taxon>
        <taxon>Actinomycetota</taxon>
        <taxon>Actinomycetes</taxon>
        <taxon>Cryptosporangiales</taxon>
        <taxon>Cryptosporangiaceae</taxon>
        <taxon>Cryptosporangium</taxon>
    </lineage>
</organism>
<dbReference type="Pfam" id="PF00501">
    <property type="entry name" value="AMP-binding"/>
    <property type="match status" value="2"/>
</dbReference>
<keyword evidence="2" id="KW-0596">Phosphopantetheine</keyword>
<dbReference type="SUPFAM" id="SSF52777">
    <property type="entry name" value="CoA-dependent acyltransferases"/>
    <property type="match status" value="6"/>
</dbReference>
<keyword evidence="7" id="KW-1185">Reference proteome</keyword>
<dbReference type="CDD" id="cd19531">
    <property type="entry name" value="LCL_NRPS-like"/>
    <property type="match status" value="3"/>
</dbReference>
<evidence type="ECO:0000313" key="6">
    <source>
        <dbReference type="EMBL" id="GAA3388825.1"/>
    </source>
</evidence>
<dbReference type="Pfam" id="PF13193">
    <property type="entry name" value="AMP-binding_C"/>
    <property type="match status" value="2"/>
</dbReference>
<dbReference type="EMBL" id="BAAAYN010000023">
    <property type="protein sequence ID" value="GAA3388825.1"/>
    <property type="molecule type" value="Genomic_DNA"/>
</dbReference>
<keyword evidence="3" id="KW-0597">Phosphoprotein</keyword>
<sequence>MALPVVGSLPADPHLSAGPGAGSGADRLAGLDPRRRAALAALLAARDRGDHGVSAIPVLPRDGRAFPCTPAQTRMWLADQVESGRVVVPNATFGLRLRGALRPEALRTALSEVVARHESMRTRYQVVGGAPHQFVLPTTEARLDVVDLTDLPVDDREARAGEVTAAAAAERFDLARGPLFRVTLCRLGDDDHVLLFAGHHIAFDEQSVDIVLRDLAAGYARAVGATTRIPEASGVEYADYASWLADQAPSTSNAEYWRNRLATPPAELNLPFLLRPAGGGTESVRLRLASGRLDRLRAISGNPTPFVTLLAVLTVVLGRYTQSNDITVGTVSAGRTRTELEPLVGCFLNPLVLRTDLDGAETFVDVVQRVRTTVLEAFAHEVPFDEVVARTATIRRGGAHPLFQVALHVHRHRADEGAWPGLATTVWHHEVGADALDLTVEATPLPGGSTDLTFRYPPGAAEPGAVERFADTYRTLVDVLADEPGVLLATAALPTLGDRETLRRWNDTARPVPTAGVAELIAERMRTTPDRMAVIGTGAELIAERMRTTPDRMAVIGTGAELTYGDLGREVDALAARLRAAGCRRGTLVAVCLERSPRMVVATLAVWRAGGAYVPIDPEYPAERQAFVLADCRAAVLVTESALHDRLPTTGATVLLVDEPDAERPHDEAIVAAPDDVAYVLYTSGSTGRPKGVAVEHRALGNLIADFARRLGAGPADRWLAVTSLAFDIAALELYLPLASGARLVVADEAAARDGVALTDLIRRTGVTHVQTTPSRWRLLLAGGFDDPEVTALAGGEALPPALARQLRSRVGRLVNVYGPTETTVWSCAWEVPTDVVDVVIGTPLANTRVDLRAPDGRPVPIGAPGELWIAGLGVARGYLDRPALTADKFRPDPEGPPGARLYRTGDLARWRGDGQLVFLGRTDDQVKLNGHRVELGEIENHLAGIHGVAEAAVAVGGDVTGERHLVAYVVPAPGVPWDPAGLRTGLAGALPDYLLPRRYVALERLPLTPNGKLDRAALPTPEVGAEPADDYRPPRTPTEEVVAEVFRDVLGRERVGATDDFLLLGGHSLLAMAIAARLSGRLDREVGVASLFAHPVVADLAAALDAGSAVVPLPPVTVRSGTAGPAPLSRGQEQLWFLHQLDPADASYNMPLAYRLHGRIDSDALERALNEVVDRHEALRTRFVLGEGEPVQEVLPPARVPLERVDASGAEEACRVVAGWTNTPFDLARGPLVRAGLIRLGPDDHVWCLVVHHIGGDGQSLRILVDEIRAAYAVGALPDLPVQYSDFAVWERDVVRAGEDEALAYWQDQLAGVPVLDVPTDRPRPSTPSSRGAFVRRSLPAELTEALERLATAHRCTLFMVLLAGYQALLSRLSGQTDLCVGTSISDRARPELAPLIGMFTHTLALRADLADDPSFGELLSRTRETALAAYAHPRIPFERLAAAWNLPRDAGYSPIFQTMLILHTEDSAGTDVLPGVRAELFADGVAQAKFDLLAELWREPTGLELSINYRTDLFDSSTVAGLAERLEDLLRAAVAGPDRPLSTLDLIPAAERSRLLALGEGPADGPAEDVVALVAARTLARPDAIAVLDGEHELTYAELDQRADGLAARLRTLGVEAEVPVAVALPRTADLIVTLLAVLKAGGAYVPIDVGYPRARIEFLLRDSGATVLVTEARRAGQLPPVEHLVCVDDRTSEPGSTVPPSSGATAYVIYTSGSTGTPKGVAVSRHALAARVAWMRSRYALTPADRVVQFASVSFDTHVEEVWPALASGARLVLLPPGRDLPELLGGADITVLDLPTPYWHELVATLDQVPIPAGLRLLILGADQVHADALATWRHRVGDRVEVLNTYGPTETTVIATAAALGERDVEGQPPIGRPIGRTRLYVLDDRGTLAPTGVPGELWIAGAGLARGYLGRPGLTADRFRPDPFGRPGARMYRTGDRVRWRADGQLEFLGRLDDQVKIRGYRVELGEVEAALTAQPGVRRAVVVPRTDAAGHRTLVGYVTGERADQGAPGDLRPADLRAGLAERLPSFLVPAHLVVLDEIPLTTSGKVDRRALPAPETRSATDFVAPRTPTEELVAQVWAAVLGPDRIGVHDNFFALGGHSLLAISAIARLCTAADCALTVRHLFSAPTVAGLATVIDRLRARPGAVDRPVLARPADAGPVPLSLGQERLWFLQQLDPDDASYNIYLAYRLRGPVDPDLLEGALGVVVNRHEALRTRFLEFDGEPVQEVLPPTGVELVRADGDGEAEARRIVAGWTNAPFDLATGPLIRAGLVRLSDDDHVLAVVVHHIAGDGRSAGLLVAEVHRAYAALASGFEPELPDLPVQYADYALWQRVQPAGDSLAYWRRQLADVRPLDLPTDRPRPPVPGSAGDFLVLDLPAAVSRSVQRLAAETTGTPFMVLLAAYQVLLAQLTGHDDICVGSPIENRPRVEVADLIGFFVNTLALRGDLSGDPTFRRLLARTRDVALEAYAHQDVPFDRLLGALDVPRDLSRTPLFQTMFVLHTEEAAGTEVLPGVHAEFFDGEHRQVKFDLSLDAWRTRSGLRLVFGYRTELFERDTVRRVADRFGALLTALLTDPDAPLSTVAGRGSAAPPPLPLPRATPSRPAPYVAPRTAAEELVAEVWADVLGLDRVGLYADFFAGGGHSLLAMKMLARLRGAAGVRVPLRAVFQYPVLEQFAAAVEEALLADLADLSDVEAAALLADETLPAADERPTR</sequence>
<evidence type="ECO:0000259" key="5">
    <source>
        <dbReference type="PROSITE" id="PS50075"/>
    </source>
</evidence>
<dbReference type="PROSITE" id="PS00455">
    <property type="entry name" value="AMP_BINDING"/>
    <property type="match status" value="2"/>
</dbReference>
<feature type="region of interest" description="Disordered" evidence="4">
    <location>
        <begin position="2589"/>
        <end position="2609"/>
    </location>
</feature>
<evidence type="ECO:0000256" key="1">
    <source>
        <dbReference type="ARBA" id="ARBA00001957"/>
    </source>
</evidence>
<dbReference type="Gene3D" id="1.10.1200.10">
    <property type="entry name" value="ACP-like"/>
    <property type="match status" value="3"/>
</dbReference>
<dbReference type="NCBIfam" id="NF003417">
    <property type="entry name" value="PRK04813.1"/>
    <property type="match status" value="2"/>
</dbReference>
<dbReference type="Proteomes" id="UP001501676">
    <property type="component" value="Unassembled WGS sequence"/>
</dbReference>
<evidence type="ECO:0000256" key="3">
    <source>
        <dbReference type="ARBA" id="ARBA00022553"/>
    </source>
</evidence>
<dbReference type="Gene3D" id="3.40.50.980">
    <property type="match status" value="4"/>
</dbReference>
<evidence type="ECO:0000256" key="2">
    <source>
        <dbReference type="ARBA" id="ARBA00022450"/>
    </source>
</evidence>
<dbReference type="InterPro" id="IPR000873">
    <property type="entry name" value="AMP-dep_synth/lig_dom"/>
</dbReference>
<dbReference type="RefSeq" id="WP_345729328.1">
    <property type="nucleotide sequence ID" value="NZ_BAAAYN010000023.1"/>
</dbReference>
<dbReference type="NCBIfam" id="TIGR01733">
    <property type="entry name" value="AA-adenyl-dom"/>
    <property type="match status" value="2"/>
</dbReference>
<gene>
    <name evidence="6" type="ORF">GCM10020369_36510</name>
</gene>
<dbReference type="CDD" id="cd05930">
    <property type="entry name" value="A_NRPS"/>
    <property type="match status" value="1"/>
</dbReference>
<dbReference type="InterPro" id="IPR006162">
    <property type="entry name" value="Ppantetheine_attach_site"/>
</dbReference>
<dbReference type="InterPro" id="IPR036736">
    <property type="entry name" value="ACP-like_sf"/>
</dbReference>
<proteinExistence type="predicted"/>
<dbReference type="InterPro" id="IPR023213">
    <property type="entry name" value="CAT-like_dom_sf"/>
</dbReference>
<dbReference type="Gene3D" id="3.30.559.30">
    <property type="entry name" value="Nonribosomal peptide synthetase, condensation domain"/>
    <property type="match status" value="3"/>
</dbReference>
<dbReference type="PANTHER" id="PTHR45527">
    <property type="entry name" value="NONRIBOSOMAL PEPTIDE SYNTHETASE"/>
    <property type="match status" value="1"/>
</dbReference>
<protein>
    <recommendedName>
        <fullName evidence="5">Carrier domain-containing protein</fullName>
    </recommendedName>
</protein>
<accession>A0ABP6SZS9</accession>
<dbReference type="SUPFAM" id="SSF56801">
    <property type="entry name" value="Acetyl-CoA synthetase-like"/>
    <property type="match status" value="2"/>
</dbReference>